<dbReference type="Gene3D" id="1.10.10.10">
    <property type="entry name" value="Winged helix-like DNA-binding domain superfamily/Winged helix DNA-binding domain"/>
    <property type="match status" value="1"/>
</dbReference>
<dbReference type="AlphaFoldDB" id="A0A9Y2B910"/>
<dbReference type="RefSeq" id="WP_285976622.1">
    <property type="nucleotide sequence ID" value="NZ_CP127221.1"/>
</dbReference>
<accession>A0A9Y2B910</accession>
<dbReference type="EMBL" id="CP127221">
    <property type="protein sequence ID" value="WIW96315.1"/>
    <property type="molecule type" value="Genomic_DNA"/>
</dbReference>
<keyword evidence="1 5" id="KW-0489">Methyltransferase</keyword>
<evidence type="ECO:0000256" key="2">
    <source>
        <dbReference type="ARBA" id="ARBA00022679"/>
    </source>
</evidence>
<dbReference type="PANTHER" id="PTHR43712:SF2">
    <property type="entry name" value="O-METHYLTRANSFERASE CICE"/>
    <property type="match status" value="1"/>
</dbReference>
<dbReference type="InterPro" id="IPR036390">
    <property type="entry name" value="WH_DNA-bd_sf"/>
</dbReference>
<evidence type="ECO:0000313" key="5">
    <source>
        <dbReference type="EMBL" id="WIW96315.1"/>
    </source>
</evidence>
<protein>
    <submittedName>
        <fullName evidence="5">Methyltransferase</fullName>
    </submittedName>
</protein>
<dbReference type="SUPFAM" id="SSF53335">
    <property type="entry name" value="S-adenosyl-L-methionine-dependent methyltransferases"/>
    <property type="match status" value="1"/>
</dbReference>
<name>A0A9Y2B910_9SPHN</name>
<dbReference type="PROSITE" id="PS51683">
    <property type="entry name" value="SAM_OMT_II"/>
    <property type="match status" value="1"/>
</dbReference>
<feature type="domain" description="O-methyltransferase C-terminal" evidence="4">
    <location>
        <begin position="175"/>
        <end position="354"/>
    </location>
</feature>
<dbReference type="Proteomes" id="UP001231445">
    <property type="component" value="Chromosome"/>
</dbReference>
<keyword evidence="3" id="KW-0949">S-adenosyl-L-methionine</keyword>
<gene>
    <name evidence="5" type="ORF">QQX03_04200</name>
</gene>
<proteinExistence type="predicted"/>
<keyword evidence="6" id="KW-1185">Reference proteome</keyword>
<dbReference type="SUPFAM" id="SSF46785">
    <property type="entry name" value="Winged helix' DNA-binding domain"/>
    <property type="match status" value="1"/>
</dbReference>
<dbReference type="CDD" id="cd02440">
    <property type="entry name" value="AdoMet_MTases"/>
    <property type="match status" value="1"/>
</dbReference>
<dbReference type="InterPro" id="IPR036388">
    <property type="entry name" value="WH-like_DNA-bd_sf"/>
</dbReference>
<evidence type="ECO:0000256" key="3">
    <source>
        <dbReference type="ARBA" id="ARBA00022691"/>
    </source>
</evidence>
<evidence type="ECO:0000259" key="4">
    <source>
        <dbReference type="Pfam" id="PF00891"/>
    </source>
</evidence>
<dbReference type="InterPro" id="IPR016461">
    <property type="entry name" value="COMT-like"/>
</dbReference>
<dbReference type="InterPro" id="IPR029063">
    <property type="entry name" value="SAM-dependent_MTases_sf"/>
</dbReference>
<dbReference type="PANTHER" id="PTHR43712">
    <property type="entry name" value="PUTATIVE (AFU_ORTHOLOGUE AFUA_4G14580)-RELATED"/>
    <property type="match status" value="1"/>
</dbReference>
<dbReference type="Pfam" id="PF00891">
    <property type="entry name" value="Methyltransf_2"/>
    <property type="match status" value="1"/>
</dbReference>
<dbReference type="GO" id="GO:0032259">
    <property type="term" value="P:methylation"/>
    <property type="evidence" value="ECO:0007669"/>
    <property type="project" value="UniProtKB-KW"/>
</dbReference>
<evidence type="ECO:0000313" key="6">
    <source>
        <dbReference type="Proteomes" id="UP001231445"/>
    </source>
</evidence>
<evidence type="ECO:0000256" key="1">
    <source>
        <dbReference type="ARBA" id="ARBA00022603"/>
    </source>
</evidence>
<keyword evidence="2" id="KW-0808">Transferase</keyword>
<reference evidence="5 6" key="1">
    <citation type="submission" date="2023-06" db="EMBL/GenBank/DDBJ databases">
        <title>Altererythrobacter rubellus NBRC 112769 genome.</title>
        <authorList>
            <person name="Zhang K."/>
        </authorList>
    </citation>
    <scope>NUCLEOTIDE SEQUENCE [LARGE SCALE GENOMIC DNA]</scope>
    <source>
        <strain evidence="5 6">NBRC 112769</strain>
    </source>
</reference>
<organism evidence="5 6">
    <name type="scientific">Altererythrobacter rubellus</name>
    <dbReference type="NCBI Taxonomy" id="2173831"/>
    <lineage>
        <taxon>Bacteria</taxon>
        <taxon>Pseudomonadati</taxon>
        <taxon>Pseudomonadota</taxon>
        <taxon>Alphaproteobacteria</taxon>
        <taxon>Sphingomonadales</taxon>
        <taxon>Erythrobacteraceae</taxon>
        <taxon>Altererythrobacter</taxon>
    </lineage>
</organism>
<dbReference type="GO" id="GO:0008171">
    <property type="term" value="F:O-methyltransferase activity"/>
    <property type="evidence" value="ECO:0007669"/>
    <property type="project" value="InterPro"/>
</dbReference>
<dbReference type="KEGG" id="arue:QQX03_04200"/>
<dbReference type="Gene3D" id="3.40.50.150">
    <property type="entry name" value="Vaccinia Virus protein VP39"/>
    <property type="match status" value="1"/>
</dbReference>
<dbReference type="InterPro" id="IPR001077">
    <property type="entry name" value="COMT_C"/>
</dbReference>
<sequence>MSRSEGKQASLWKQRWVAWRNSVLSNPRFQQWAARNWFLRPFARRKAAELFDLVAGFTYTQTLLAMVESGLLKRLAEAPTDVSEAAQVADLSKGAAERLLRAAAALKLAQEVSPGLWMLGERGASLIPQEGAQAMILHHTLLYRDLADPMALLRQNREQPTELSEFWRYAARADADAEPSEMVAPYSELMAVSQGMVADEVLRSYRFNGVSSVLDVGGGHGAFASALAAKHQQMLIGIFDLPGVVEGARARLDSGFEFHEGDFFCDPLPQGYDCISLVRILHDHDDAQAHRLLAAARAALKPGGRLVIAEPMADTRGAKNMGDAYFGLYLWAMRSGRPRTRMELYKMLRAAGFRDFRAIKTGQPLITSLTVAFA</sequence>